<reference evidence="1 2" key="1">
    <citation type="submission" date="2019-03" db="EMBL/GenBank/DDBJ databases">
        <title>Genomic Encyclopedia of Archaeal and Bacterial Type Strains, Phase II (KMG-II): from individual species to whole genera.</title>
        <authorList>
            <person name="Goeker M."/>
        </authorList>
    </citation>
    <scope>NUCLEOTIDE SEQUENCE [LARGE SCALE GENOMIC DNA]</scope>
    <source>
        <strain evidence="1 2">DSM 28353</strain>
    </source>
</reference>
<gene>
    <name evidence="1" type="ORF">CLV99_3746</name>
</gene>
<dbReference type="RefSeq" id="WP_211348575.1">
    <property type="nucleotide sequence ID" value="NZ_SNYV01000016.1"/>
</dbReference>
<evidence type="ECO:0008006" key="3">
    <source>
        <dbReference type="Google" id="ProtNLM"/>
    </source>
</evidence>
<dbReference type="AlphaFoldDB" id="A0A4R6WDI1"/>
<dbReference type="EMBL" id="SNYV01000016">
    <property type="protein sequence ID" value="TDQ76048.1"/>
    <property type="molecule type" value="Genomic_DNA"/>
</dbReference>
<proteinExistence type="predicted"/>
<keyword evidence="2" id="KW-1185">Reference proteome</keyword>
<accession>A0A4R6WDI1</accession>
<feature type="non-terminal residue" evidence="1">
    <location>
        <position position="1"/>
    </location>
</feature>
<protein>
    <recommendedName>
        <fullName evidence="3">Collagen triple helix repeat protein</fullName>
    </recommendedName>
</protein>
<organism evidence="1 2">
    <name type="scientific">Sphingobacterium yanglingense</name>
    <dbReference type="NCBI Taxonomy" id="1437280"/>
    <lineage>
        <taxon>Bacteria</taxon>
        <taxon>Pseudomonadati</taxon>
        <taxon>Bacteroidota</taxon>
        <taxon>Sphingobacteriia</taxon>
        <taxon>Sphingobacteriales</taxon>
        <taxon>Sphingobacteriaceae</taxon>
        <taxon>Sphingobacterium</taxon>
    </lineage>
</organism>
<dbReference type="Proteomes" id="UP000295292">
    <property type="component" value="Unassembled WGS sequence"/>
</dbReference>
<sequence length="524" mass="55255">GDVVTNIKNEGAIYNEIINILNAKTDLFVDNGDGTFTHTTVDGKEVKFDANTLTMLDNNDGTYTFTNANGETVTVDVIGDVVTNIKNEGAIYNEIINILNAKTDLFVDNGDGTFTHTTVDGKEVKFDANTTSVEVADGVYTFKNGKGETIATIDTNVDAAEVTYDGTNSGLSSNNVKDAIDELVTNINAKKGDLSLETGVLEFLDNTNGTDKLLAAAKIGIVDGAITTEKIKDGEVKTADIADKNVTADKLGADPTDKGKVGVVQSDGSVVYQKIDVSNINAKNLTSGSTVLEVTGGIGATLVDASVKFANAEADKVLVTDDQGNVIWVDQSEVGEIVSADNGLTKTDKNIQLGGDLLKQTTIGTSADKTLAITGLDKKKTQAVNATEGFAQHLLAVDKNGDIIKALKAAMPKFFYMPSVMVPTAESQATQEGVTYNNTSRTGTINLYTIYKKQFGSPVMSSAGASSLPVLPASELGFHVTYATEGVFTIKSITAEGLMTYEVSSTANINVGSFINIVFSVKED</sequence>
<comment type="caution">
    <text evidence="1">The sequence shown here is derived from an EMBL/GenBank/DDBJ whole genome shotgun (WGS) entry which is preliminary data.</text>
</comment>
<name>A0A4R6WDI1_9SPHI</name>
<evidence type="ECO:0000313" key="1">
    <source>
        <dbReference type="EMBL" id="TDQ76048.1"/>
    </source>
</evidence>
<evidence type="ECO:0000313" key="2">
    <source>
        <dbReference type="Proteomes" id="UP000295292"/>
    </source>
</evidence>